<accession>A0A8C3NQX7</accession>
<dbReference type="PANTHER" id="PTHR22692">
    <property type="entry name" value="MYOSIN VII, XV"/>
    <property type="match status" value="1"/>
</dbReference>
<evidence type="ECO:0000313" key="1">
    <source>
        <dbReference type="Ensembl" id="ENSCPVP00000023383.2"/>
    </source>
</evidence>
<reference evidence="1" key="3">
    <citation type="submission" date="2025-09" db="UniProtKB">
        <authorList>
            <consortium name="Ensembl"/>
        </authorList>
    </citation>
    <scope>IDENTIFICATION</scope>
</reference>
<accession>A0A8U8CJE8</accession>
<dbReference type="GO" id="GO:0005856">
    <property type="term" value="C:cytoskeleton"/>
    <property type="evidence" value="ECO:0007669"/>
    <property type="project" value="InterPro"/>
</dbReference>
<evidence type="ECO:0000313" key="2">
    <source>
        <dbReference type="Proteomes" id="UP000694382"/>
    </source>
</evidence>
<dbReference type="PANTHER" id="PTHR22692:SF16">
    <property type="entry name" value="MYOSIN XVB"/>
    <property type="match status" value="1"/>
</dbReference>
<organism evidence="1 2">
    <name type="scientific">Geospiza parvula</name>
    <name type="common">Small tree-finch</name>
    <name type="synonym">Camarhynchus parvulus</name>
    <dbReference type="NCBI Taxonomy" id="87175"/>
    <lineage>
        <taxon>Eukaryota</taxon>
        <taxon>Metazoa</taxon>
        <taxon>Chordata</taxon>
        <taxon>Craniata</taxon>
        <taxon>Vertebrata</taxon>
        <taxon>Euteleostomi</taxon>
        <taxon>Archelosauria</taxon>
        <taxon>Archosauria</taxon>
        <taxon>Dinosauria</taxon>
        <taxon>Saurischia</taxon>
        <taxon>Theropoda</taxon>
        <taxon>Coelurosauria</taxon>
        <taxon>Aves</taxon>
        <taxon>Neognathae</taxon>
        <taxon>Neoaves</taxon>
        <taxon>Telluraves</taxon>
        <taxon>Australaves</taxon>
        <taxon>Passeriformes</taxon>
        <taxon>Thraupidae</taxon>
        <taxon>Camarhynchus</taxon>
    </lineage>
</organism>
<dbReference type="SMART" id="SM00139">
    <property type="entry name" value="MyTH4"/>
    <property type="match status" value="1"/>
</dbReference>
<dbReference type="Ensembl" id="ENSCPVT00000024409.2">
    <property type="protein sequence ID" value="ENSCPVP00000023383.2"/>
    <property type="gene ID" value="ENSCPVG00000016679.2"/>
</dbReference>
<sequence>VLSLTPEATSTMLVPAGDHYTMIDFATAYFRKAHVQDTCLPTASPMAEPPQLRLKARLCLAALMRFMGDQPKHKHQAEVQCIYEILQVCELPLGKVQKESELRGWLLLNLLTGYFLPSKILMPYATKFLQLASSDPSSTHHGNTLHVLVELRCAGRLQSQPLPQEGWMTLSLCHVGKMVRPIKLEEYLHDYLLEDKLVTVTLRRLIWRTPLHFDNQVYTDVHYGQVLWDYLNGRILLNQRNKEMEMQVGLLAMLQHWAKVEQQNSAPSSCQHYLLMQKILGILAALTTPGWCRKLLAESCCPQATFCCLLEHMMKLPFFGYSIFTVERISDDTIPVPCFFGVNKEEIIVWLFPVQAVSRVVPLKELQRMRTLRPISDGGPPGLELHYGSPESPRALWLELSQAKELYHTIVSLKGGEWPRKTALFPFL</sequence>
<reference evidence="1" key="1">
    <citation type="submission" date="2020-02" db="EMBL/GenBank/DDBJ databases">
        <authorList>
            <person name="Enbody D E."/>
            <person name="Pettersson E M."/>
        </authorList>
    </citation>
    <scope>NUCLEOTIDE SEQUENCE [LARGE SCALE GENOMIC DNA]</scope>
</reference>
<dbReference type="InterPro" id="IPR051567">
    <property type="entry name" value="Unconventional_Myosin_ATPase"/>
</dbReference>
<dbReference type="AlphaFoldDB" id="A0A8C3NQX7"/>
<dbReference type="Proteomes" id="UP000694382">
    <property type="component" value="Chromosome 18"/>
</dbReference>
<proteinExistence type="predicted"/>
<dbReference type="InterPro" id="IPR000857">
    <property type="entry name" value="MyTH4_dom"/>
</dbReference>
<keyword evidence="2" id="KW-1185">Reference proteome</keyword>
<reference evidence="1" key="2">
    <citation type="submission" date="2025-08" db="UniProtKB">
        <authorList>
            <consortium name="Ensembl"/>
        </authorList>
    </citation>
    <scope>IDENTIFICATION</scope>
</reference>
<dbReference type="Pfam" id="PF00784">
    <property type="entry name" value="MyTH4"/>
    <property type="match status" value="1"/>
</dbReference>
<dbReference type="Gene3D" id="1.25.40.530">
    <property type="entry name" value="MyTH4 domain"/>
    <property type="match status" value="1"/>
</dbReference>
<name>A0A8C3NQX7_GEOPR</name>
<protein>
    <submittedName>
        <fullName evidence="1">Uncharacterized protein</fullName>
    </submittedName>
</protein>
<dbReference type="InterPro" id="IPR038185">
    <property type="entry name" value="MyTH4_dom_sf"/>
</dbReference>